<evidence type="ECO:0000313" key="10">
    <source>
        <dbReference type="Proteomes" id="UP000807353"/>
    </source>
</evidence>
<dbReference type="FunFam" id="3.40.309.10:FF:000025">
    <property type="entry name" value="Aldehyde dehydrogenase"/>
    <property type="match status" value="1"/>
</dbReference>
<feature type="active site" evidence="5 6">
    <location>
        <position position="218"/>
    </location>
</feature>
<dbReference type="Pfam" id="PF00171">
    <property type="entry name" value="Aldedh"/>
    <property type="match status" value="1"/>
</dbReference>
<dbReference type="PANTHER" id="PTHR43570:SF16">
    <property type="entry name" value="ALDEHYDE DEHYDROGENASE TYPE III, ISOFORM Q"/>
    <property type="match status" value="1"/>
</dbReference>
<evidence type="ECO:0000256" key="2">
    <source>
        <dbReference type="ARBA" id="ARBA00023002"/>
    </source>
</evidence>
<accession>A0A9P5YAQ2</accession>
<dbReference type="Gene3D" id="3.40.309.10">
    <property type="entry name" value="Aldehyde Dehydrogenase, Chain A, domain 2"/>
    <property type="match status" value="1"/>
</dbReference>
<dbReference type="PROSITE" id="PS00687">
    <property type="entry name" value="ALDEHYDE_DEHYDR_GLU"/>
    <property type="match status" value="1"/>
</dbReference>
<dbReference type="GO" id="GO:0006081">
    <property type="term" value="P:aldehyde metabolic process"/>
    <property type="evidence" value="ECO:0007669"/>
    <property type="project" value="InterPro"/>
</dbReference>
<evidence type="ECO:0000256" key="6">
    <source>
        <dbReference type="PROSITE-ProRule" id="PRU10007"/>
    </source>
</evidence>
<dbReference type="InterPro" id="IPR016163">
    <property type="entry name" value="Ald_DH_C"/>
</dbReference>
<dbReference type="EMBL" id="MU150248">
    <property type="protein sequence ID" value="KAF9465239.1"/>
    <property type="molecule type" value="Genomic_DNA"/>
</dbReference>
<keyword evidence="3" id="KW-0520">NAD</keyword>
<dbReference type="InterPro" id="IPR012394">
    <property type="entry name" value="Aldehyde_DH_NAD(P)"/>
</dbReference>
<dbReference type="InterPro" id="IPR015590">
    <property type="entry name" value="Aldehyde_DH_dom"/>
</dbReference>
<keyword evidence="10" id="KW-1185">Reference proteome</keyword>
<dbReference type="FunFam" id="3.40.605.10:FF:000004">
    <property type="entry name" value="Aldehyde dehydrogenase"/>
    <property type="match status" value="1"/>
</dbReference>
<evidence type="ECO:0000256" key="3">
    <source>
        <dbReference type="ARBA" id="ARBA00023027"/>
    </source>
</evidence>
<dbReference type="AlphaFoldDB" id="A0A9P5YAQ2"/>
<keyword evidence="2 4" id="KW-0560">Oxidoreductase</keyword>
<proteinExistence type="inferred from homology"/>
<comment type="caution">
    <text evidence="9">The sequence shown here is derived from an EMBL/GenBank/DDBJ whole genome shotgun (WGS) entry which is preliminary data.</text>
</comment>
<gene>
    <name evidence="9" type="ORF">BDZ94DRAFT_1307129</name>
</gene>
<dbReference type="PIRSF" id="PIRSF036492">
    <property type="entry name" value="ALDH"/>
    <property type="match status" value="1"/>
</dbReference>
<protein>
    <recommendedName>
        <fullName evidence="4">Aldehyde dehydrogenase</fullName>
    </recommendedName>
</protein>
<comment type="similarity">
    <text evidence="1 4 7">Belongs to the aldehyde dehydrogenase family.</text>
</comment>
<dbReference type="Gene3D" id="3.40.605.10">
    <property type="entry name" value="Aldehyde Dehydrogenase, Chain A, domain 1"/>
    <property type="match status" value="1"/>
</dbReference>
<dbReference type="SUPFAM" id="SSF53720">
    <property type="entry name" value="ALDH-like"/>
    <property type="match status" value="1"/>
</dbReference>
<evidence type="ECO:0000313" key="9">
    <source>
        <dbReference type="EMBL" id="KAF9465239.1"/>
    </source>
</evidence>
<dbReference type="Proteomes" id="UP000807353">
    <property type="component" value="Unassembled WGS sequence"/>
</dbReference>
<dbReference type="OrthoDB" id="440325at2759"/>
<organism evidence="9 10">
    <name type="scientific">Collybia nuda</name>
    <dbReference type="NCBI Taxonomy" id="64659"/>
    <lineage>
        <taxon>Eukaryota</taxon>
        <taxon>Fungi</taxon>
        <taxon>Dikarya</taxon>
        <taxon>Basidiomycota</taxon>
        <taxon>Agaricomycotina</taxon>
        <taxon>Agaricomycetes</taxon>
        <taxon>Agaricomycetidae</taxon>
        <taxon>Agaricales</taxon>
        <taxon>Tricholomatineae</taxon>
        <taxon>Clitocybaceae</taxon>
        <taxon>Collybia</taxon>
    </lineage>
</organism>
<sequence>MPELVHTPLEEIDKIYAELRAGFQSGKLKSIAYRKYQILQLGYLIKDNAEQISEALTSDLGRPAFENQFLEIGPCLTDVKNAYSSVEKWAKPEKPPFSINFTPMRAIIYKEAKGVVLVISPFNYPLWLTIGPLVGALAAGNAIVIKPSELTPALDMLLAELIPKYLDSNLVRIVNGSVPESTKLLSLQWDHILYTGGARVGQIVAMAAAKFLTPVTLELGGKSPVIIDPNCDLQMAARRILWGKTVNAGQTCVAPDYILVPRSFQDKFVEALKAAHKSFYPDADGPAARDAYSRIVSPQAYKRLKGLLDGTKGNIVCGGETDENSKFIAPTLVRDVKADDSLMSEEIFGPLLPIVPVEDVDEAIAFINARDHPLALYVFSQDAEFKAKVFKNTQSGAAVANETVIHPGADGLPFGGVGPSGYGAHTGKFTFDTFTHLRSSLDSPSWIDKIIGFRFPPYKASAIKSARAMAPSLPARPTGPPTTEARSKWWGKWFFLALAVAIAGGLTKRAKILVRS</sequence>
<feature type="domain" description="Aldehyde dehydrogenase" evidence="8">
    <location>
        <begin position="10"/>
        <end position="438"/>
    </location>
</feature>
<dbReference type="GO" id="GO:0004029">
    <property type="term" value="F:aldehyde dehydrogenase (NAD+) activity"/>
    <property type="evidence" value="ECO:0007669"/>
    <property type="project" value="TreeGrafter"/>
</dbReference>
<evidence type="ECO:0000256" key="4">
    <source>
        <dbReference type="PIRNR" id="PIRNR036492"/>
    </source>
</evidence>
<evidence type="ECO:0000256" key="1">
    <source>
        <dbReference type="ARBA" id="ARBA00009986"/>
    </source>
</evidence>
<dbReference type="PANTHER" id="PTHR43570">
    <property type="entry name" value="ALDEHYDE DEHYDROGENASE"/>
    <property type="match status" value="1"/>
</dbReference>
<reference evidence="9" key="1">
    <citation type="submission" date="2020-11" db="EMBL/GenBank/DDBJ databases">
        <authorList>
            <consortium name="DOE Joint Genome Institute"/>
            <person name="Ahrendt S."/>
            <person name="Riley R."/>
            <person name="Andreopoulos W."/>
            <person name="Labutti K."/>
            <person name="Pangilinan J."/>
            <person name="Ruiz-Duenas F.J."/>
            <person name="Barrasa J.M."/>
            <person name="Sanchez-Garcia M."/>
            <person name="Camarero S."/>
            <person name="Miyauchi S."/>
            <person name="Serrano A."/>
            <person name="Linde D."/>
            <person name="Babiker R."/>
            <person name="Drula E."/>
            <person name="Ayuso-Fernandez I."/>
            <person name="Pacheco R."/>
            <person name="Padilla G."/>
            <person name="Ferreira P."/>
            <person name="Barriuso J."/>
            <person name="Kellner H."/>
            <person name="Castanera R."/>
            <person name="Alfaro M."/>
            <person name="Ramirez L."/>
            <person name="Pisabarro A.G."/>
            <person name="Kuo A."/>
            <person name="Tritt A."/>
            <person name="Lipzen A."/>
            <person name="He G."/>
            <person name="Yan M."/>
            <person name="Ng V."/>
            <person name="Cullen D."/>
            <person name="Martin F."/>
            <person name="Rosso M.-N."/>
            <person name="Henrissat B."/>
            <person name="Hibbett D."/>
            <person name="Martinez A.T."/>
            <person name="Grigoriev I.V."/>
        </authorList>
    </citation>
    <scope>NUCLEOTIDE SEQUENCE</scope>
    <source>
        <strain evidence="9">CBS 247.69</strain>
    </source>
</reference>
<evidence type="ECO:0000259" key="8">
    <source>
        <dbReference type="Pfam" id="PF00171"/>
    </source>
</evidence>
<evidence type="ECO:0000256" key="5">
    <source>
        <dbReference type="PIRSR" id="PIRSR036492-1"/>
    </source>
</evidence>
<dbReference type="InterPro" id="IPR016161">
    <property type="entry name" value="Ald_DH/histidinol_DH"/>
</dbReference>
<dbReference type="InterPro" id="IPR016162">
    <property type="entry name" value="Ald_DH_N"/>
</dbReference>
<evidence type="ECO:0000256" key="7">
    <source>
        <dbReference type="RuleBase" id="RU003345"/>
    </source>
</evidence>
<feature type="active site" evidence="5">
    <location>
        <position position="252"/>
    </location>
</feature>
<dbReference type="GO" id="GO:0005737">
    <property type="term" value="C:cytoplasm"/>
    <property type="evidence" value="ECO:0007669"/>
    <property type="project" value="TreeGrafter"/>
</dbReference>
<dbReference type="InterPro" id="IPR029510">
    <property type="entry name" value="Ald_DH_CS_GLU"/>
</dbReference>
<name>A0A9P5YAQ2_9AGAR</name>
<dbReference type="CDD" id="cd07135">
    <property type="entry name" value="ALDH_F14-YMR110C"/>
    <property type="match status" value="1"/>
</dbReference>